<reference evidence="1" key="1">
    <citation type="submission" date="2021-06" db="EMBL/GenBank/DDBJ databases">
        <authorList>
            <person name="Kallberg Y."/>
            <person name="Tangrot J."/>
            <person name="Rosling A."/>
        </authorList>
    </citation>
    <scope>NUCLEOTIDE SEQUENCE</scope>
    <source>
        <strain evidence="1">MA453B</strain>
    </source>
</reference>
<gene>
    <name evidence="1" type="ORF">DERYTH_LOCUS21388</name>
</gene>
<proteinExistence type="predicted"/>
<dbReference type="EMBL" id="CAJVPY010027172">
    <property type="protein sequence ID" value="CAG8790809.1"/>
    <property type="molecule type" value="Genomic_DNA"/>
</dbReference>
<dbReference type="OrthoDB" id="27214at2759"/>
<keyword evidence="2" id="KW-1185">Reference proteome</keyword>
<dbReference type="PANTHER" id="PTHR37049:SF4">
    <property type="entry name" value="RHODANESE DOMAIN-CONTAINING PROTEIN"/>
    <property type="match status" value="1"/>
</dbReference>
<accession>A0A9N9P4Q2</accession>
<dbReference type="Gene3D" id="3.90.226.10">
    <property type="entry name" value="2-enoyl-CoA Hydratase, Chain A, domain 1"/>
    <property type="match status" value="1"/>
</dbReference>
<comment type="caution">
    <text evidence="1">The sequence shown here is derived from an EMBL/GenBank/DDBJ whole genome shotgun (WGS) entry which is preliminary data.</text>
</comment>
<dbReference type="PANTHER" id="PTHR37049">
    <property type="entry name" value="PEPTIDASE S41 FAMILY PROTEIN"/>
    <property type="match status" value="1"/>
</dbReference>
<sequence length="457" mass="51832">QDPSNTGCEVTYINGYPALEAITDYANKYIRRSRDPGVRFNMVLTSLRLKNGTFDIYEGDFAYNTLLPDAESITYDLKCSNTIKKVIRYWMIAHNEGIYKEFKDFYSFTDSKSYYDSICLNAKTPSDTFKQAKYDDTLRLPSGYLNLENNEITITGELIGNVSDFATFIKFNETGVVVVPSFLPKNFMSDVNGFLTQLTAQFDLFNKSGVKKVVFDFINNEGGFALLSQYFNDLIFPQNRVAFPRDMKINNVTTFLLKQADKLNLQLFNFSPRSKLSYDTGESFDNSDAFIGNNSFTRGGVTTKYSSLYSEIFDITFFANWKFPWTNKDIIILTNGACGSACAQTTQYLSEQAKIATVSVGGLYNSNMSYSSFPGGNVVSIDDLFKDVNIIINTTTDYPKIPKNLNIAMYSFGLSLSEAYSISFPNLVTEFIYRPANYRLYYDDKSIYDPSLLWLQA</sequence>
<name>A0A9N9P4Q2_9GLOM</name>
<organism evidence="1 2">
    <name type="scientific">Dentiscutata erythropus</name>
    <dbReference type="NCBI Taxonomy" id="1348616"/>
    <lineage>
        <taxon>Eukaryota</taxon>
        <taxon>Fungi</taxon>
        <taxon>Fungi incertae sedis</taxon>
        <taxon>Mucoromycota</taxon>
        <taxon>Glomeromycotina</taxon>
        <taxon>Glomeromycetes</taxon>
        <taxon>Diversisporales</taxon>
        <taxon>Gigasporaceae</taxon>
        <taxon>Dentiscutata</taxon>
    </lineage>
</organism>
<protein>
    <submittedName>
        <fullName evidence="1">23317_t:CDS:1</fullName>
    </submittedName>
</protein>
<dbReference type="InterPro" id="IPR029045">
    <property type="entry name" value="ClpP/crotonase-like_dom_sf"/>
</dbReference>
<dbReference type="SUPFAM" id="SSF52096">
    <property type="entry name" value="ClpP/crotonase"/>
    <property type="match status" value="1"/>
</dbReference>
<feature type="non-terminal residue" evidence="1">
    <location>
        <position position="457"/>
    </location>
</feature>
<evidence type="ECO:0000313" key="2">
    <source>
        <dbReference type="Proteomes" id="UP000789405"/>
    </source>
</evidence>
<evidence type="ECO:0000313" key="1">
    <source>
        <dbReference type="EMBL" id="CAG8790809.1"/>
    </source>
</evidence>
<feature type="non-terminal residue" evidence="1">
    <location>
        <position position="1"/>
    </location>
</feature>
<dbReference type="Proteomes" id="UP000789405">
    <property type="component" value="Unassembled WGS sequence"/>
</dbReference>
<dbReference type="AlphaFoldDB" id="A0A9N9P4Q2"/>
<dbReference type="InterPro" id="IPR052766">
    <property type="entry name" value="S41A_metabolite_peptidase"/>
</dbReference>